<evidence type="ECO:0000313" key="4">
    <source>
        <dbReference type="Proteomes" id="UP000199420"/>
    </source>
</evidence>
<dbReference type="Proteomes" id="UP000199420">
    <property type="component" value="Unassembled WGS sequence"/>
</dbReference>
<proteinExistence type="predicted"/>
<gene>
    <name evidence="3" type="ORF">SAMN04487997_2592</name>
</gene>
<keyword evidence="4" id="KW-1185">Reference proteome</keyword>
<dbReference type="RefSeq" id="WP_091337562.1">
    <property type="nucleotide sequence ID" value="NZ_FNYC01000005.1"/>
</dbReference>
<feature type="domain" description="NADP-dependent oxidoreductase" evidence="2">
    <location>
        <begin position="16"/>
        <end position="318"/>
    </location>
</feature>
<dbReference type="Pfam" id="PF00248">
    <property type="entry name" value="Aldo_ket_red"/>
    <property type="match status" value="1"/>
</dbReference>
<dbReference type="SUPFAM" id="SSF51430">
    <property type="entry name" value="NAD(P)-linked oxidoreductase"/>
    <property type="match status" value="1"/>
</dbReference>
<dbReference type="PANTHER" id="PTHR43364:SF18">
    <property type="entry name" value="OXIDOREDUCTASE"/>
    <property type="match status" value="1"/>
</dbReference>
<dbReference type="PANTHER" id="PTHR43364">
    <property type="entry name" value="NADH-SPECIFIC METHYLGLYOXAL REDUCTASE-RELATED"/>
    <property type="match status" value="1"/>
</dbReference>
<dbReference type="EMBL" id="FNYC01000005">
    <property type="protein sequence ID" value="SEJ16326.1"/>
    <property type="molecule type" value="Genomic_DNA"/>
</dbReference>
<dbReference type="GO" id="GO:0016491">
    <property type="term" value="F:oxidoreductase activity"/>
    <property type="evidence" value="ECO:0007669"/>
    <property type="project" value="UniProtKB-KW"/>
</dbReference>
<dbReference type="FunFam" id="3.20.20.100:FF:000004">
    <property type="entry name" value="Oxidoreductase, aldo/keto reductase"/>
    <property type="match status" value="1"/>
</dbReference>
<organism evidence="3 4">
    <name type="scientific">Frateuria terrea</name>
    <dbReference type="NCBI Taxonomy" id="529704"/>
    <lineage>
        <taxon>Bacteria</taxon>
        <taxon>Pseudomonadati</taxon>
        <taxon>Pseudomonadota</taxon>
        <taxon>Gammaproteobacteria</taxon>
        <taxon>Lysobacterales</taxon>
        <taxon>Rhodanobacteraceae</taxon>
        <taxon>Frateuria</taxon>
    </lineage>
</organism>
<evidence type="ECO:0000259" key="2">
    <source>
        <dbReference type="Pfam" id="PF00248"/>
    </source>
</evidence>
<dbReference type="InterPro" id="IPR023210">
    <property type="entry name" value="NADP_OxRdtase_dom"/>
</dbReference>
<dbReference type="CDD" id="cd19091">
    <property type="entry name" value="AKR_PsAKR"/>
    <property type="match status" value="1"/>
</dbReference>
<protein>
    <submittedName>
        <fullName evidence="3">Predicted oxidoreductase</fullName>
    </submittedName>
</protein>
<accession>A0A1H6WKR0</accession>
<evidence type="ECO:0000313" key="3">
    <source>
        <dbReference type="EMBL" id="SEJ16326.1"/>
    </source>
</evidence>
<dbReference type="InterPro" id="IPR050523">
    <property type="entry name" value="AKR_Detox_Biosynth"/>
</dbReference>
<evidence type="ECO:0000256" key="1">
    <source>
        <dbReference type="ARBA" id="ARBA00023002"/>
    </source>
</evidence>
<keyword evidence="1" id="KW-0560">Oxidoreductase</keyword>
<dbReference type="InterPro" id="IPR020471">
    <property type="entry name" value="AKR"/>
</dbReference>
<dbReference type="STRING" id="529704.SAMN02927913_2569"/>
<dbReference type="Gene3D" id="3.20.20.100">
    <property type="entry name" value="NADP-dependent oxidoreductase domain"/>
    <property type="match status" value="1"/>
</dbReference>
<sequence>MEYRFLGAAGFKVPALGFGAGTFGGKGPLFSAWGATGTAEARRLVDLCLEAGAHLFDTADVYSDGASETILGAALKGRREQAILSTKLTLRAGDGPNDVGASRHHLVGGVERALRRLGTDYIDLLQLHHFDAMTPVDEVMGTLDDLVRAGKVRYLGASNFSGWQLMKSQAAADRHGRVRFVANQAYYSLIGRDYEWELMPLGMDQGLGAVVWSPLGWGRLTGRIRRGQPLPPGSRLHETAQFAPPVDEERLYRVVDALDAVAAETGRSVPQVAIRWLLQRPTVATVLIGARNEAQLQDNLGAVGWSLDASQMARLDAASAVMPPYPYYPYWNGMFAERNPPPVPASLPAEGGVA</sequence>
<dbReference type="InterPro" id="IPR036812">
    <property type="entry name" value="NAD(P)_OxRdtase_dom_sf"/>
</dbReference>
<dbReference type="AlphaFoldDB" id="A0A1H6WKR0"/>
<dbReference type="OrthoDB" id="9772407at2"/>
<reference evidence="3 4" key="1">
    <citation type="submission" date="2016-10" db="EMBL/GenBank/DDBJ databases">
        <authorList>
            <person name="de Groot N.N."/>
        </authorList>
    </citation>
    <scope>NUCLEOTIDE SEQUENCE [LARGE SCALE GENOMIC DNA]</scope>
    <source>
        <strain evidence="3 4">DSM 26515</strain>
    </source>
</reference>
<dbReference type="GO" id="GO:0005829">
    <property type="term" value="C:cytosol"/>
    <property type="evidence" value="ECO:0007669"/>
    <property type="project" value="UniProtKB-ARBA"/>
</dbReference>
<dbReference type="PRINTS" id="PR00069">
    <property type="entry name" value="ALDKETRDTASE"/>
</dbReference>
<name>A0A1H6WKR0_9GAMM</name>